<organism evidence="2 3">
    <name type="scientific">Daphnia pulex</name>
    <name type="common">Water flea</name>
    <dbReference type="NCBI Taxonomy" id="6669"/>
    <lineage>
        <taxon>Eukaryota</taxon>
        <taxon>Metazoa</taxon>
        <taxon>Ecdysozoa</taxon>
        <taxon>Arthropoda</taxon>
        <taxon>Crustacea</taxon>
        <taxon>Branchiopoda</taxon>
        <taxon>Diplostraca</taxon>
        <taxon>Cladocera</taxon>
        <taxon>Anomopoda</taxon>
        <taxon>Daphniidae</taxon>
        <taxon>Daphnia</taxon>
    </lineage>
</organism>
<sequence length="101" mass="11439">MTCISRPHAALTQCAHQFPPPIIFLTFREGGMSFQAKIAGHWPTLFYYLYETKYSNRRRERERLGEKDGNSNTLTKGQGDAVDCDRSGGTLFGLVIIPEEK</sequence>
<dbReference type="InParanoid" id="E9H810"/>
<dbReference type="KEGG" id="dpx:DAPPUDRAFT_308552"/>
<reference evidence="2 3" key="1">
    <citation type="journal article" date="2011" name="Science">
        <title>The ecoresponsive genome of Daphnia pulex.</title>
        <authorList>
            <person name="Colbourne J.K."/>
            <person name="Pfrender M.E."/>
            <person name="Gilbert D."/>
            <person name="Thomas W.K."/>
            <person name="Tucker A."/>
            <person name="Oakley T.H."/>
            <person name="Tokishita S."/>
            <person name="Aerts A."/>
            <person name="Arnold G.J."/>
            <person name="Basu M.K."/>
            <person name="Bauer D.J."/>
            <person name="Caceres C.E."/>
            <person name="Carmel L."/>
            <person name="Casola C."/>
            <person name="Choi J.H."/>
            <person name="Detter J.C."/>
            <person name="Dong Q."/>
            <person name="Dusheyko S."/>
            <person name="Eads B.D."/>
            <person name="Frohlich T."/>
            <person name="Geiler-Samerotte K.A."/>
            <person name="Gerlach D."/>
            <person name="Hatcher P."/>
            <person name="Jogdeo S."/>
            <person name="Krijgsveld J."/>
            <person name="Kriventseva E.V."/>
            <person name="Kultz D."/>
            <person name="Laforsch C."/>
            <person name="Lindquist E."/>
            <person name="Lopez J."/>
            <person name="Manak J.R."/>
            <person name="Muller J."/>
            <person name="Pangilinan J."/>
            <person name="Patwardhan R.P."/>
            <person name="Pitluck S."/>
            <person name="Pritham E.J."/>
            <person name="Rechtsteiner A."/>
            <person name="Rho M."/>
            <person name="Rogozin I.B."/>
            <person name="Sakarya O."/>
            <person name="Salamov A."/>
            <person name="Schaack S."/>
            <person name="Shapiro H."/>
            <person name="Shiga Y."/>
            <person name="Skalitzky C."/>
            <person name="Smith Z."/>
            <person name="Souvorov A."/>
            <person name="Sung W."/>
            <person name="Tang Z."/>
            <person name="Tsuchiya D."/>
            <person name="Tu H."/>
            <person name="Vos H."/>
            <person name="Wang M."/>
            <person name="Wolf Y.I."/>
            <person name="Yamagata H."/>
            <person name="Yamada T."/>
            <person name="Ye Y."/>
            <person name="Shaw J.R."/>
            <person name="Andrews J."/>
            <person name="Crease T.J."/>
            <person name="Tang H."/>
            <person name="Lucas S.M."/>
            <person name="Robertson H.M."/>
            <person name="Bork P."/>
            <person name="Koonin E.V."/>
            <person name="Zdobnov E.M."/>
            <person name="Grigoriev I.V."/>
            <person name="Lynch M."/>
            <person name="Boore J.L."/>
        </authorList>
    </citation>
    <scope>NUCLEOTIDE SEQUENCE [LARGE SCALE GENOMIC DNA]</scope>
</reference>
<evidence type="ECO:0000313" key="3">
    <source>
        <dbReference type="Proteomes" id="UP000000305"/>
    </source>
</evidence>
<dbReference type="EMBL" id="GL732602">
    <property type="protein sequence ID" value="EFX72126.1"/>
    <property type="molecule type" value="Genomic_DNA"/>
</dbReference>
<dbReference type="AlphaFoldDB" id="E9H810"/>
<accession>E9H810</accession>
<dbReference type="Proteomes" id="UP000000305">
    <property type="component" value="Unassembled WGS sequence"/>
</dbReference>
<evidence type="ECO:0000313" key="2">
    <source>
        <dbReference type="EMBL" id="EFX72126.1"/>
    </source>
</evidence>
<name>E9H810_DAPPU</name>
<dbReference type="HOGENOM" id="CLU_2294471_0_0_1"/>
<gene>
    <name evidence="2" type="ORF">DAPPUDRAFT_308552</name>
</gene>
<protein>
    <submittedName>
        <fullName evidence="2">Uncharacterized protein</fullName>
    </submittedName>
</protein>
<keyword evidence="3" id="KW-1185">Reference proteome</keyword>
<feature type="region of interest" description="Disordered" evidence="1">
    <location>
        <begin position="59"/>
        <end position="82"/>
    </location>
</feature>
<evidence type="ECO:0000256" key="1">
    <source>
        <dbReference type="SAM" id="MobiDB-lite"/>
    </source>
</evidence>
<feature type="compositionally biased region" description="Basic and acidic residues" evidence="1">
    <location>
        <begin position="59"/>
        <end position="69"/>
    </location>
</feature>
<proteinExistence type="predicted"/>